<organism evidence="2 3">
    <name type="scientific">Neolewinella agarilytica</name>
    <dbReference type="NCBI Taxonomy" id="478744"/>
    <lineage>
        <taxon>Bacteria</taxon>
        <taxon>Pseudomonadati</taxon>
        <taxon>Bacteroidota</taxon>
        <taxon>Saprospiria</taxon>
        <taxon>Saprospirales</taxon>
        <taxon>Lewinellaceae</taxon>
        <taxon>Neolewinella</taxon>
    </lineage>
</organism>
<evidence type="ECO:0000313" key="3">
    <source>
        <dbReference type="Proteomes" id="UP000199021"/>
    </source>
</evidence>
<dbReference type="InParanoid" id="A0A1H9KMG5"/>
<dbReference type="AlphaFoldDB" id="A0A1H9KMG5"/>
<dbReference type="Gene3D" id="2.60.40.10">
    <property type="entry name" value="Immunoglobulins"/>
    <property type="match status" value="1"/>
</dbReference>
<dbReference type="PROSITE" id="PS51257">
    <property type="entry name" value="PROKAR_LIPOPROTEIN"/>
    <property type="match status" value="1"/>
</dbReference>
<dbReference type="InterPro" id="IPR032260">
    <property type="entry name" value="DUF5060"/>
</dbReference>
<evidence type="ECO:0000313" key="2">
    <source>
        <dbReference type="EMBL" id="SER00356.1"/>
    </source>
</evidence>
<reference evidence="3" key="1">
    <citation type="submission" date="2016-10" db="EMBL/GenBank/DDBJ databases">
        <authorList>
            <person name="Varghese N."/>
            <person name="Submissions S."/>
        </authorList>
    </citation>
    <scope>NUCLEOTIDE SEQUENCE [LARGE SCALE GENOMIC DNA]</scope>
    <source>
        <strain evidence="3">DSM 24740</strain>
    </source>
</reference>
<dbReference type="EMBL" id="FOFB01000021">
    <property type="protein sequence ID" value="SER00356.1"/>
    <property type="molecule type" value="Genomic_DNA"/>
</dbReference>
<dbReference type="OrthoDB" id="266054at2"/>
<name>A0A1H9KMG5_9BACT</name>
<dbReference type="STRING" id="478744.SAMN05444359_12131"/>
<gene>
    <name evidence="2" type="ORF">SAMN05444359_12131</name>
</gene>
<accession>A0A1H9KMG5</accession>
<dbReference type="Gene3D" id="3.20.20.80">
    <property type="entry name" value="Glycosidases"/>
    <property type="match status" value="1"/>
</dbReference>
<evidence type="ECO:0000259" key="1">
    <source>
        <dbReference type="Pfam" id="PF16586"/>
    </source>
</evidence>
<proteinExistence type="predicted"/>
<dbReference type="RefSeq" id="WP_090170925.1">
    <property type="nucleotide sequence ID" value="NZ_FOFB01000021.1"/>
</dbReference>
<dbReference type="Pfam" id="PF16586">
    <property type="entry name" value="DUF5060"/>
    <property type="match status" value="1"/>
</dbReference>
<keyword evidence="3" id="KW-1185">Reference proteome</keyword>
<protein>
    <recommendedName>
        <fullName evidence="1">DUF5060 domain-containing protein</fullName>
    </recommendedName>
</protein>
<dbReference type="InterPro" id="IPR013783">
    <property type="entry name" value="Ig-like_fold"/>
</dbReference>
<dbReference type="Proteomes" id="UP000199021">
    <property type="component" value="Unassembled WGS sequence"/>
</dbReference>
<feature type="domain" description="DUF5060" evidence="1">
    <location>
        <begin position="32"/>
        <end position="114"/>
    </location>
</feature>
<sequence length="604" mass="68600">MQKHSFLPYLLLVSFTFGCLLLNGQVELSGELRKWHKITLTIDGPNTSELANYNPFLHYRMDVTFRHDSATYVIPGYFAADGDAGNSSADKGNKWRAHFSPGHTGEWTWTVSFRNGTNVAVSDNPNAGEIVAGADGLHGQFSVSPSDKTGKDLRAKGRLLFHGRQYPVFAETGEYFIKSGTDAPENLLSYADFDGTFHNDGLKDNLVKTWAPHLSDWKAGDPTWKDGKGKALIGAINYLAGKGLNAFSFLTNNIAGDDMNVFPYVSYHNYERIDVSKMDQWEIVFSHGERLGMFLHFKLAEVENQGLLDGGDLGPQRKLYYRELMARFGHHLALNWNVGEENGLWMKKHTTPWQNTTQRLAMARYFYENDPYRHHVVIHNGQQFYDLLGPESRYTGLSYQTSKPDFREVYPSIRRWLELSKRQKVNWAIAIDEPGDAQHSLVPDADDDGVHDNARQNALWGAIMAGGWGSEWYFGYKHAHSDLSCEDFRSRDKFWDQVRYHLEFMEQANLPLKEMSPANELSSSENDWILAKKGEVYLVLLKMGEKPDNQLILPGGSYSIRLFNPRTGKDTGSMQKESPKNGKITLPKPPSEMDMDYIVLVRKI</sequence>